<dbReference type="InParanoid" id="A0A3N0VDH3"/>
<evidence type="ECO:0000259" key="2">
    <source>
        <dbReference type="Pfam" id="PF01966"/>
    </source>
</evidence>
<protein>
    <submittedName>
        <fullName evidence="3">HD domain-containing protein</fullName>
    </submittedName>
</protein>
<evidence type="ECO:0000313" key="4">
    <source>
        <dbReference type="Proteomes" id="UP000282106"/>
    </source>
</evidence>
<comment type="caution">
    <text evidence="3">The sequence shown here is derived from an EMBL/GenBank/DDBJ whole genome shotgun (WGS) entry which is preliminary data.</text>
</comment>
<feature type="region of interest" description="Disordered" evidence="1">
    <location>
        <begin position="178"/>
        <end position="201"/>
    </location>
</feature>
<dbReference type="InterPro" id="IPR052567">
    <property type="entry name" value="OP_Dioxygenase"/>
</dbReference>
<dbReference type="Pfam" id="PF01966">
    <property type="entry name" value="HD"/>
    <property type="match status" value="1"/>
</dbReference>
<feature type="compositionally biased region" description="Low complexity" evidence="1">
    <location>
        <begin position="178"/>
        <end position="189"/>
    </location>
</feature>
<name>A0A3N0VDH3_9GAMM</name>
<dbReference type="Gene3D" id="1.10.3210.10">
    <property type="entry name" value="Hypothetical protein af1432"/>
    <property type="match status" value="1"/>
</dbReference>
<dbReference type="CDD" id="cd00077">
    <property type="entry name" value="HDc"/>
    <property type="match status" value="1"/>
</dbReference>
<organism evidence="3 4">
    <name type="scientific">Stagnimonas aquatica</name>
    <dbReference type="NCBI Taxonomy" id="2689987"/>
    <lineage>
        <taxon>Bacteria</taxon>
        <taxon>Pseudomonadati</taxon>
        <taxon>Pseudomonadota</taxon>
        <taxon>Gammaproteobacteria</taxon>
        <taxon>Nevskiales</taxon>
        <taxon>Nevskiaceae</taxon>
        <taxon>Stagnimonas</taxon>
    </lineage>
</organism>
<gene>
    <name evidence="3" type="ORF">ED208_07500</name>
</gene>
<dbReference type="RefSeq" id="WP_123211278.1">
    <property type="nucleotide sequence ID" value="NZ_RJVO01000003.1"/>
</dbReference>
<dbReference type="SUPFAM" id="SSF109604">
    <property type="entry name" value="HD-domain/PDEase-like"/>
    <property type="match status" value="1"/>
</dbReference>
<feature type="domain" description="HD" evidence="2">
    <location>
        <begin position="29"/>
        <end position="99"/>
    </location>
</feature>
<dbReference type="Proteomes" id="UP000282106">
    <property type="component" value="Unassembled WGS sequence"/>
</dbReference>
<sequence>MSAGVESLLALLVSRGGGQYGYEPVSQLAHALQTASLAEAAGEGAPLVAAALLHDLGHLVEGSEVERLARGEDDHHELRALRLLKREFGAAVVEPVRLHVQAKRYLCAREPDYLAALSAASRASLAVQGGAMSADEAAAFIRLPQAEAALRLRRYDDCAKNPLAQSPDAGHFLPHLRQAQAETRTAATRPDSPSAQTGATS</sequence>
<dbReference type="PANTHER" id="PTHR40202">
    <property type="match status" value="1"/>
</dbReference>
<dbReference type="AlphaFoldDB" id="A0A3N0VDH3"/>
<keyword evidence="4" id="KW-1185">Reference proteome</keyword>
<evidence type="ECO:0000313" key="3">
    <source>
        <dbReference type="EMBL" id="ROH90823.1"/>
    </source>
</evidence>
<reference evidence="3 4" key="1">
    <citation type="submission" date="2018-10" db="EMBL/GenBank/DDBJ databases">
        <authorList>
            <person name="Chen W.-M."/>
        </authorList>
    </citation>
    <scope>NUCLEOTIDE SEQUENCE [LARGE SCALE GENOMIC DNA]</scope>
    <source>
        <strain evidence="3 4">THS-13</strain>
    </source>
</reference>
<feature type="compositionally biased region" description="Polar residues" evidence="1">
    <location>
        <begin position="191"/>
        <end position="201"/>
    </location>
</feature>
<dbReference type="PANTHER" id="PTHR40202:SF1">
    <property type="entry name" value="HD DOMAIN-CONTAINING PROTEIN"/>
    <property type="match status" value="1"/>
</dbReference>
<dbReference type="InterPro" id="IPR003607">
    <property type="entry name" value="HD/PDEase_dom"/>
</dbReference>
<dbReference type="EMBL" id="RJVO01000003">
    <property type="protein sequence ID" value="ROH90823.1"/>
    <property type="molecule type" value="Genomic_DNA"/>
</dbReference>
<evidence type="ECO:0000256" key="1">
    <source>
        <dbReference type="SAM" id="MobiDB-lite"/>
    </source>
</evidence>
<proteinExistence type="predicted"/>
<accession>A0A3N0VDH3</accession>
<dbReference type="InterPro" id="IPR006674">
    <property type="entry name" value="HD_domain"/>
</dbReference>